<comment type="caution">
    <text evidence="2">The sequence shown here is derived from an EMBL/GenBank/DDBJ whole genome shotgun (WGS) entry which is preliminary data.</text>
</comment>
<reference evidence="2" key="1">
    <citation type="journal article" name="BMC Genomics">
        <title>Long-read sequencing and de novo genome assembly of marine medaka (Oryzias melastigma).</title>
        <authorList>
            <person name="Liang P."/>
            <person name="Saqib H.S.A."/>
            <person name="Ni X."/>
            <person name="Shen Y."/>
        </authorList>
    </citation>
    <scope>NUCLEOTIDE SEQUENCE</scope>
    <source>
        <strain evidence="2">Bigg-433</strain>
    </source>
</reference>
<dbReference type="AlphaFoldDB" id="A0A834FIP7"/>
<feature type="compositionally biased region" description="Polar residues" evidence="1">
    <location>
        <begin position="120"/>
        <end position="129"/>
    </location>
</feature>
<feature type="region of interest" description="Disordered" evidence="1">
    <location>
        <begin position="78"/>
        <end position="135"/>
    </location>
</feature>
<sequence length="159" mass="17845">MVPLHQSSGKGSYPYKYLPRRPYQAKIRNPRRLLWMTQADSNGMSSAVSESLEKMKENHSLFYKIACDISISDSDITKSDAQIASHPEEEVLITESSPKETTSNPEAEQTEKEKDGKVELQSSENSLCIQESPKKLEDRSIQDCELQIIEASLCCLGGF</sequence>
<organism evidence="2 3">
    <name type="scientific">Oryzias melastigma</name>
    <name type="common">Marine medaka</name>
    <dbReference type="NCBI Taxonomy" id="30732"/>
    <lineage>
        <taxon>Eukaryota</taxon>
        <taxon>Metazoa</taxon>
        <taxon>Chordata</taxon>
        <taxon>Craniata</taxon>
        <taxon>Vertebrata</taxon>
        <taxon>Euteleostomi</taxon>
        <taxon>Actinopterygii</taxon>
        <taxon>Neopterygii</taxon>
        <taxon>Teleostei</taxon>
        <taxon>Neoteleostei</taxon>
        <taxon>Acanthomorphata</taxon>
        <taxon>Ovalentaria</taxon>
        <taxon>Atherinomorphae</taxon>
        <taxon>Beloniformes</taxon>
        <taxon>Adrianichthyidae</taxon>
        <taxon>Oryziinae</taxon>
        <taxon>Oryzias</taxon>
    </lineage>
</organism>
<protein>
    <submittedName>
        <fullName evidence="2">Uncharacterized protein</fullName>
    </submittedName>
</protein>
<proteinExistence type="predicted"/>
<evidence type="ECO:0000313" key="3">
    <source>
        <dbReference type="Proteomes" id="UP000646548"/>
    </source>
</evidence>
<evidence type="ECO:0000313" key="2">
    <source>
        <dbReference type="EMBL" id="KAF6734760.1"/>
    </source>
</evidence>
<name>A0A834FIP7_ORYME</name>
<accession>A0A834FIP7</accession>
<feature type="compositionally biased region" description="Polar residues" evidence="1">
    <location>
        <begin position="94"/>
        <end position="107"/>
    </location>
</feature>
<evidence type="ECO:0000256" key="1">
    <source>
        <dbReference type="SAM" id="MobiDB-lite"/>
    </source>
</evidence>
<dbReference type="EMBL" id="WKFB01000126">
    <property type="protein sequence ID" value="KAF6734760.1"/>
    <property type="molecule type" value="Genomic_DNA"/>
</dbReference>
<dbReference type="Proteomes" id="UP000646548">
    <property type="component" value="Unassembled WGS sequence"/>
</dbReference>
<feature type="compositionally biased region" description="Basic and acidic residues" evidence="1">
    <location>
        <begin position="109"/>
        <end position="118"/>
    </location>
</feature>
<gene>
    <name evidence="2" type="ORF">FQA47_013419</name>
</gene>